<evidence type="ECO:0000256" key="1">
    <source>
        <dbReference type="SAM" id="Phobius"/>
    </source>
</evidence>
<accession>A0AA38HI80</accession>
<keyword evidence="3" id="KW-1185">Reference proteome</keyword>
<protein>
    <recommendedName>
        <fullName evidence="4">Sulphur transport domain-containing protein</fullName>
    </recommendedName>
</protein>
<gene>
    <name evidence="2" type="ORF">Zmor_011804</name>
</gene>
<dbReference type="EMBL" id="JALNTZ010003193">
    <property type="protein sequence ID" value="KAJ3616604.1"/>
    <property type="molecule type" value="Genomic_DNA"/>
</dbReference>
<evidence type="ECO:0000313" key="3">
    <source>
        <dbReference type="Proteomes" id="UP001168821"/>
    </source>
</evidence>
<keyword evidence="1" id="KW-1133">Transmembrane helix</keyword>
<proteinExistence type="predicted"/>
<comment type="caution">
    <text evidence="2">The sequence shown here is derived from an EMBL/GenBank/DDBJ whole genome shotgun (WGS) entry which is preliminary data.</text>
</comment>
<feature type="transmembrane region" description="Helical" evidence="1">
    <location>
        <begin position="39"/>
        <end position="57"/>
    </location>
</feature>
<dbReference type="Pfam" id="PF04143">
    <property type="entry name" value="Sulf_transp"/>
    <property type="match status" value="1"/>
</dbReference>
<evidence type="ECO:0008006" key="4">
    <source>
        <dbReference type="Google" id="ProtNLM"/>
    </source>
</evidence>
<feature type="transmembrane region" description="Helical" evidence="1">
    <location>
        <begin position="69"/>
        <end position="90"/>
    </location>
</feature>
<organism evidence="2 3">
    <name type="scientific">Zophobas morio</name>
    <dbReference type="NCBI Taxonomy" id="2755281"/>
    <lineage>
        <taxon>Eukaryota</taxon>
        <taxon>Metazoa</taxon>
        <taxon>Ecdysozoa</taxon>
        <taxon>Arthropoda</taxon>
        <taxon>Hexapoda</taxon>
        <taxon>Insecta</taxon>
        <taxon>Pterygota</taxon>
        <taxon>Neoptera</taxon>
        <taxon>Endopterygota</taxon>
        <taxon>Coleoptera</taxon>
        <taxon>Polyphaga</taxon>
        <taxon>Cucujiformia</taxon>
        <taxon>Tenebrionidae</taxon>
        <taxon>Zophobas</taxon>
    </lineage>
</organism>
<evidence type="ECO:0000313" key="2">
    <source>
        <dbReference type="EMBL" id="KAJ3616604.1"/>
    </source>
</evidence>
<keyword evidence="1" id="KW-0472">Membrane</keyword>
<dbReference type="AlphaFoldDB" id="A0AA38HI80"/>
<name>A0AA38HI80_9CUCU</name>
<reference evidence="2" key="1">
    <citation type="journal article" date="2023" name="G3 (Bethesda)">
        <title>Whole genome assemblies of Zophobas morio and Tenebrio molitor.</title>
        <authorList>
            <person name="Kaur S."/>
            <person name="Stinson S.A."/>
            <person name="diCenzo G.C."/>
        </authorList>
    </citation>
    <scope>NUCLEOTIDE SEQUENCE</scope>
    <source>
        <strain evidence="2">QUZm001</strain>
    </source>
</reference>
<keyword evidence="1" id="KW-0812">Transmembrane</keyword>
<dbReference type="Proteomes" id="UP001168821">
    <property type="component" value="Unassembled WGS sequence"/>
</dbReference>
<dbReference type="InterPro" id="IPR007272">
    <property type="entry name" value="Sulf_transp_TsuA/YedE"/>
</dbReference>
<sequence>MIVSMVAGLAFGYILVRGRFSFAAPIKRMVVNGDGSQARSFILMLSLSTIVGGALITGLTPEGIGGHSLYVGAGFGSMIGGLIFGIGMIFSGSCASGALTDLGQGVVSALYVLLFFIVGSVAGQALADQVSTVDH</sequence>
<feature type="transmembrane region" description="Helical" evidence="1">
    <location>
        <begin position="102"/>
        <end position="122"/>
    </location>
</feature>